<evidence type="ECO:0008006" key="3">
    <source>
        <dbReference type="Google" id="ProtNLM"/>
    </source>
</evidence>
<dbReference type="PANTHER" id="PTHR41677:SF1">
    <property type="entry name" value="FE2OG DIOXYGENASE DOMAIN-CONTAINING PROTEIN"/>
    <property type="match status" value="1"/>
</dbReference>
<organism evidence="1 2">
    <name type="scientific">Leucosporidium creatinivorum</name>
    <dbReference type="NCBI Taxonomy" id="106004"/>
    <lineage>
        <taxon>Eukaryota</taxon>
        <taxon>Fungi</taxon>
        <taxon>Dikarya</taxon>
        <taxon>Basidiomycota</taxon>
        <taxon>Pucciniomycotina</taxon>
        <taxon>Microbotryomycetes</taxon>
        <taxon>Leucosporidiales</taxon>
        <taxon>Leucosporidium</taxon>
    </lineage>
</organism>
<name>A0A1Y2G2S5_9BASI</name>
<dbReference type="PANTHER" id="PTHR41677">
    <property type="entry name" value="YALI0B19030P"/>
    <property type="match status" value="1"/>
</dbReference>
<reference evidence="1 2" key="1">
    <citation type="submission" date="2016-07" db="EMBL/GenBank/DDBJ databases">
        <title>Pervasive Adenine N6-methylation of Active Genes in Fungi.</title>
        <authorList>
            <consortium name="DOE Joint Genome Institute"/>
            <person name="Mondo S.J."/>
            <person name="Dannebaum R.O."/>
            <person name="Kuo R.C."/>
            <person name="Labutti K."/>
            <person name="Haridas S."/>
            <person name="Kuo A."/>
            <person name="Salamov A."/>
            <person name="Ahrendt S.R."/>
            <person name="Lipzen A."/>
            <person name="Sullivan W."/>
            <person name="Andreopoulos W.B."/>
            <person name="Clum A."/>
            <person name="Lindquist E."/>
            <person name="Daum C."/>
            <person name="Ramamoorthy G.K."/>
            <person name="Gryganskyi A."/>
            <person name="Culley D."/>
            <person name="Magnuson J.K."/>
            <person name="James T.Y."/>
            <person name="O'Malley M.A."/>
            <person name="Stajich J.E."/>
            <person name="Spatafora J.W."/>
            <person name="Visel A."/>
            <person name="Grigoriev I.V."/>
        </authorList>
    </citation>
    <scope>NUCLEOTIDE SEQUENCE [LARGE SCALE GENOMIC DNA]</scope>
    <source>
        <strain evidence="1 2">62-1032</strain>
    </source>
</reference>
<protein>
    <recommendedName>
        <fullName evidence="3">Fe2OG dioxygenase domain-containing protein</fullName>
    </recommendedName>
</protein>
<dbReference type="Proteomes" id="UP000193467">
    <property type="component" value="Unassembled WGS sequence"/>
</dbReference>
<gene>
    <name evidence="1" type="ORF">BCR35DRAFT_349472</name>
</gene>
<sequence>MSNVASAFDPAVHLCYKKPESVFTMKDLALEDEGISPIGVTAPFPLFTREGVTELRRNVLSPEVLDKYTVSSYISAFQGREFTKDVAPFVHAAWTSPEVIAAVSEAAGIDLVPVMEIELGHTNYQLGELGKDGVRLTSITPEPQQLGVAVSDLTHYQELADADNGEAEDNVVHFHYDSYPFVCVLMLSDVSTMIGGETALKCGDGSIKKARGPGVGHCVVMQGRHIKHAALRAYNAGERITMVTSFRARDPLIHDGSVLSTIHPITKKNRINYQWTLYRMKLLSDRFNAMASKLEEKKKLLGAEDDADGKGGSEIVNVEEMSKWIDQQLEYLTTTKEQYMP</sequence>
<dbReference type="STRING" id="106004.A0A1Y2G2S5"/>
<proteinExistence type="predicted"/>
<accession>A0A1Y2G2S5</accession>
<evidence type="ECO:0000313" key="2">
    <source>
        <dbReference type="Proteomes" id="UP000193467"/>
    </source>
</evidence>
<dbReference type="AlphaFoldDB" id="A0A1Y2G2S5"/>
<dbReference type="OrthoDB" id="10256055at2759"/>
<dbReference type="InParanoid" id="A0A1Y2G2S5"/>
<dbReference type="EMBL" id="MCGR01000002">
    <property type="protein sequence ID" value="ORY91689.1"/>
    <property type="molecule type" value="Genomic_DNA"/>
</dbReference>
<keyword evidence="2" id="KW-1185">Reference proteome</keyword>
<evidence type="ECO:0000313" key="1">
    <source>
        <dbReference type="EMBL" id="ORY91689.1"/>
    </source>
</evidence>
<comment type="caution">
    <text evidence="1">The sequence shown here is derived from an EMBL/GenBank/DDBJ whole genome shotgun (WGS) entry which is preliminary data.</text>
</comment>